<dbReference type="Gene3D" id="1.10.443.10">
    <property type="entry name" value="Intergrase catalytic core"/>
    <property type="match status" value="1"/>
</dbReference>
<reference evidence="6 10" key="2">
    <citation type="submission" date="2018-10" db="EMBL/GenBank/DDBJ databases">
        <title>Characterization and genome analysis of a novel bacterium Sphingobium yanoikuyae SJTF8 capable of degrading PAHs.</title>
        <authorList>
            <person name="Yin C."/>
            <person name="Xiong W."/>
            <person name="Liang R."/>
        </authorList>
    </citation>
    <scope>NUCLEOTIDE SEQUENCE [LARGE SCALE GENOMIC DNA]</scope>
    <source>
        <strain evidence="6 10">SJTF8</strain>
    </source>
</reference>
<evidence type="ECO:0000313" key="11">
    <source>
        <dbReference type="Proteomes" id="UP000502611"/>
    </source>
</evidence>
<evidence type="ECO:0000256" key="4">
    <source>
        <dbReference type="ARBA" id="ARBA00023172"/>
    </source>
</evidence>
<accession>A0A084EFX9</accession>
<evidence type="ECO:0000313" key="7">
    <source>
        <dbReference type="EMBL" id="KEZ16871.1"/>
    </source>
</evidence>
<dbReference type="InterPro" id="IPR050090">
    <property type="entry name" value="Tyrosine_recombinase_XerCD"/>
</dbReference>
<dbReference type="PATRIC" id="fig|13690.10.peg.3942"/>
<keyword evidence="3" id="KW-0238">DNA-binding</keyword>
<dbReference type="SUPFAM" id="SSF56349">
    <property type="entry name" value="DNA breaking-rejoining enzymes"/>
    <property type="match status" value="1"/>
</dbReference>
<dbReference type="Proteomes" id="UP000280708">
    <property type="component" value="Chromosome"/>
</dbReference>
<sequence>MSKNLQETQLSSRSARQSLPEGTYWRGLDANVHLGYRRGKRGGKWLVRWYLSAGKYKQAPLGVADDTIAAGNLDFQAASKAARELVSEYRNRPSQDTLVEVVTVGQAVHEYIEERNERDSLRKGLPTKSDAHYKLTSHVLNCKDLCELPLGKVTAAALVKWKKGLAASLKSTARARIVNDFKAALNRAIRLHEAPESRASLIVKNGLAANADPAPRNTDQRENQILSDDDIRKLISTAKEDSEGRDFYFLVLLLAATGARFSQLTRILVRDVQLDKARVLVPVSHKGSTTKSVEFTAVPLGNDILDALRPIIEGRPSTATLLERWRLRQVSQFAWERVDRGPWKTPSEMLRNWNAIVKRCGIERCVPYALRHSSIVRGLVAGQPIRMVAAAHDTSVAMIEKHYARYIIDAHEELRAKSVIRLA</sequence>
<dbReference type="PROSITE" id="PS51898">
    <property type="entry name" value="TYR_RECOMBINASE"/>
    <property type="match status" value="1"/>
</dbReference>
<dbReference type="GO" id="GO:0015074">
    <property type="term" value="P:DNA integration"/>
    <property type="evidence" value="ECO:0007669"/>
    <property type="project" value="UniProtKB-KW"/>
</dbReference>
<dbReference type="EMBL" id="CP033230">
    <property type="protein sequence ID" value="AYO78702.1"/>
    <property type="molecule type" value="Genomic_DNA"/>
</dbReference>
<evidence type="ECO:0000313" key="8">
    <source>
        <dbReference type="EMBL" id="QJR03993.1"/>
    </source>
</evidence>
<dbReference type="EMBL" id="CP053021">
    <property type="protein sequence ID" value="QJR03993.1"/>
    <property type="molecule type" value="Genomic_DNA"/>
</dbReference>
<reference evidence="8 11" key="3">
    <citation type="submission" date="2020-04" db="EMBL/GenBank/DDBJ databases">
        <title>The Whole Genome Analysis of High salt-tolerant Sphingobium yanoikuyae YC-XJ2 with Aryl organophosphorus flame retardants (aryl-OPFRs)-degrading capacity and characteristics of Related phosphotriesterase.</title>
        <authorList>
            <person name="Li X."/>
        </authorList>
    </citation>
    <scope>NUCLEOTIDE SEQUENCE [LARGE SCALE GENOMIC DNA]</scope>
    <source>
        <strain evidence="8 11">YC-XJ2</strain>
    </source>
</reference>
<dbReference type="AlphaFoldDB" id="A0A084EFX9"/>
<evidence type="ECO:0000256" key="3">
    <source>
        <dbReference type="ARBA" id="ARBA00023125"/>
    </source>
</evidence>
<dbReference type="InterPro" id="IPR010998">
    <property type="entry name" value="Integrase_recombinase_N"/>
</dbReference>
<reference evidence="7 9" key="1">
    <citation type="submission" date="2014-03" db="EMBL/GenBank/DDBJ databases">
        <title>Genome sequence of Sphingobium yanoikuyae B1.</title>
        <authorList>
            <person name="Gan H.M."/>
            <person name="Gan H.Y."/>
            <person name="Savka M.A."/>
        </authorList>
    </citation>
    <scope>NUCLEOTIDE SEQUENCE [LARGE SCALE GENOMIC DNA]</scope>
    <source>
        <strain evidence="7 9">B1</strain>
    </source>
</reference>
<dbReference type="Gene3D" id="1.10.150.130">
    <property type="match status" value="1"/>
</dbReference>
<dbReference type="Pfam" id="PF00589">
    <property type="entry name" value="Phage_integrase"/>
    <property type="match status" value="1"/>
</dbReference>
<dbReference type="InterPro" id="IPR002104">
    <property type="entry name" value="Integrase_catalytic"/>
</dbReference>
<dbReference type="Proteomes" id="UP000028534">
    <property type="component" value="Unassembled WGS sequence"/>
</dbReference>
<dbReference type="CDD" id="cd00397">
    <property type="entry name" value="DNA_BRE_C"/>
    <property type="match status" value="1"/>
</dbReference>
<evidence type="ECO:0000313" key="6">
    <source>
        <dbReference type="EMBL" id="AYO78702.1"/>
    </source>
</evidence>
<dbReference type="RefSeq" id="WP_037513984.1">
    <property type="nucleotide sequence ID" value="NZ_CAUUIR010000103.1"/>
</dbReference>
<feature type="domain" description="Tyr recombinase" evidence="5">
    <location>
        <begin position="221"/>
        <end position="419"/>
    </location>
</feature>
<dbReference type="PANTHER" id="PTHR30349">
    <property type="entry name" value="PHAGE INTEGRASE-RELATED"/>
    <property type="match status" value="1"/>
</dbReference>
<dbReference type="GO" id="GO:0003677">
    <property type="term" value="F:DNA binding"/>
    <property type="evidence" value="ECO:0007669"/>
    <property type="project" value="UniProtKB-KW"/>
</dbReference>
<dbReference type="InterPro" id="IPR011010">
    <property type="entry name" value="DNA_brk_join_enz"/>
</dbReference>
<evidence type="ECO:0000256" key="2">
    <source>
        <dbReference type="ARBA" id="ARBA00022908"/>
    </source>
</evidence>
<evidence type="ECO:0000313" key="9">
    <source>
        <dbReference type="Proteomes" id="UP000028534"/>
    </source>
</evidence>
<evidence type="ECO:0000313" key="10">
    <source>
        <dbReference type="Proteomes" id="UP000280708"/>
    </source>
</evidence>
<dbReference type="EMBL" id="JGVR01000026">
    <property type="protein sequence ID" value="KEZ16871.1"/>
    <property type="molecule type" value="Genomic_DNA"/>
</dbReference>
<comment type="similarity">
    <text evidence="1">Belongs to the 'phage' integrase family.</text>
</comment>
<protein>
    <submittedName>
        <fullName evidence="7">Integrase family protein</fullName>
    </submittedName>
    <submittedName>
        <fullName evidence="6">Site-specific integrase</fullName>
    </submittedName>
</protein>
<dbReference type="PANTHER" id="PTHR30349:SF41">
    <property type="entry name" value="INTEGRASE_RECOMBINASE PROTEIN MJ0367-RELATED"/>
    <property type="match status" value="1"/>
</dbReference>
<dbReference type="InterPro" id="IPR013762">
    <property type="entry name" value="Integrase-like_cat_sf"/>
</dbReference>
<name>A0A084EFX9_SPHYA</name>
<proteinExistence type="inferred from homology"/>
<dbReference type="Proteomes" id="UP000502611">
    <property type="component" value="Chromosome"/>
</dbReference>
<keyword evidence="4" id="KW-0233">DNA recombination</keyword>
<keyword evidence="2" id="KW-0229">DNA integration</keyword>
<organism evidence="7 9">
    <name type="scientific">Sphingobium yanoikuyae</name>
    <name type="common">Sphingomonas yanoikuyae</name>
    <dbReference type="NCBI Taxonomy" id="13690"/>
    <lineage>
        <taxon>Bacteria</taxon>
        <taxon>Pseudomonadati</taxon>
        <taxon>Pseudomonadota</taxon>
        <taxon>Alphaproteobacteria</taxon>
        <taxon>Sphingomonadales</taxon>
        <taxon>Sphingomonadaceae</taxon>
        <taxon>Sphingobium</taxon>
    </lineage>
</organism>
<dbReference type="GO" id="GO:0006310">
    <property type="term" value="P:DNA recombination"/>
    <property type="evidence" value="ECO:0007669"/>
    <property type="project" value="UniProtKB-KW"/>
</dbReference>
<evidence type="ECO:0000256" key="1">
    <source>
        <dbReference type="ARBA" id="ARBA00008857"/>
    </source>
</evidence>
<gene>
    <name evidence="7" type="ORF">CP98_03843</name>
    <name evidence="6" type="ORF">EBF16_18465</name>
    <name evidence="8" type="ORF">HH800_18370</name>
</gene>
<evidence type="ECO:0000259" key="5">
    <source>
        <dbReference type="PROSITE" id="PS51898"/>
    </source>
</evidence>
<dbReference type="eggNOG" id="COG0582">
    <property type="taxonomic scope" value="Bacteria"/>
</dbReference>